<proteinExistence type="predicted"/>
<evidence type="ECO:0000259" key="1">
    <source>
        <dbReference type="Pfam" id="PF08241"/>
    </source>
</evidence>
<dbReference type="SUPFAM" id="SSF53335">
    <property type="entry name" value="S-adenosyl-L-methionine-dependent methyltransferases"/>
    <property type="match status" value="1"/>
</dbReference>
<dbReference type="InterPro" id="IPR029063">
    <property type="entry name" value="SAM-dependent_MTases_sf"/>
</dbReference>
<name>A0A544Z0E3_9ACTN</name>
<keyword evidence="2" id="KW-0489">Methyltransferase</keyword>
<dbReference type="InterPro" id="IPR050508">
    <property type="entry name" value="Methyltransf_Superfamily"/>
</dbReference>
<dbReference type="Pfam" id="PF08241">
    <property type="entry name" value="Methyltransf_11"/>
    <property type="match status" value="1"/>
</dbReference>
<organism evidence="2 3">
    <name type="scientific">Microbispora hainanensis</name>
    <dbReference type="NCBI Taxonomy" id="568844"/>
    <lineage>
        <taxon>Bacteria</taxon>
        <taxon>Bacillati</taxon>
        <taxon>Actinomycetota</taxon>
        <taxon>Actinomycetes</taxon>
        <taxon>Streptosporangiales</taxon>
        <taxon>Streptosporangiaceae</taxon>
        <taxon>Microbispora</taxon>
    </lineage>
</organism>
<dbReference type="InterPro" id="IPR013216">
    <property type="entry name" value="Methyltransf_11"/>
</dbReference>
<dbReference type="GO" id="GO:0008757">
    <property type="term" value="F:S-adenosylmethionine-dependent methyltransferase activity"/>
    <property type="evidence" value="ECO:0007669"/>
    <property type="project" value="InterPro"/>
</dbReference>
<evidence type="ECO:0000313" key="2">
    <source>
        <dbReference type="EMBL" id="TQS22142.1"/>
    </source>
</evidence>
<dbReference type="Proteomes" id="UP000316541">
    <property type="component" value="Unassembled WGS sequence"/>
</dbReference>
<dbReference type="PANTHER" id="PTHR42912">
    <property type="entry name" value="METHYLTRANSFERASE"/>
    <property type="match status" value="1"/>
</dbReference>
<accession>A0A544Z0E3</accession>
<dbReference type="GO" id="GO:0032259">
    <property type="term" value="P:methylation"/>
    <property type="evidence" value="ECO:0007669"/>
    <property type="project" value="UniProtKB-KW"/>
</dbReference>
<dbReference type="AlphaFoldDB" id="A0A544Z0E3"/>
<protein>
    <submittedName>
        <fullName evidence="2">Class I SAM-dependent methyltransferase</fullName>
    </submittedName>
</protein>
<dbReference type="EMBL" id="VIRM01000008">
    <property type="protein sequence ID" value="TQS22142.1"/>
    <property type="molecule type" value="Genomic_DNA"/>
</dbReference>
<sequence length="229" mass="24981">MVTARYDGQAEWYDDYIGPSASTNISWIVDLLGPGDGLCLDIGCGTGLYLQAIRSTGRTVIGLDRSADQLRRARNRDHAPLLQADATVLPFAPGTFATVTALWVSTDIDDFAGLVKEAARVLLPGGMLLFYGVHPCFNGPHIEPRPDGAVIIHPTYRLGGWHKRSPWWREGGVRDRVGMSHVPLPDLINAFIGAGLDIDRVTEPLRNPIPSVLAVRAFRAERSASRRCG</sequence>
<dbReference type="CDD" id="cd02440">
    <property type="entry name" value="AdoMet_MTases"/>
    <property type="match status" value="1"/>
</dbReference>
<comment type="caution">
    <text evidence="2">The sequence shown here is derived from an EMBL/GenBank/DDBJ whole genome shotgun (WGS) entry which is preliminary data.</text>
</comment>
<reference evidence="2 3" key="1">
    <citation type="submission" date="2019-07" db="EMBL/GenBank/DDBJ databases">
        <title>Microbispora hainanensis DSM 45428.</title>
        <authorList>
            <person name="Thawai C."/>
        </authorList>
    </citation>
    <scope>NUCLEOTIDE SEQUENCE [LARGE SCALE GENOMIC DNA]</scope>
    <source>
        <strain evidence="2 3">DSM 45428</strain>
    </source>
</reference>
<feature type="domain" description="Methyltransferase type 11" evidence="1">
    <location>
        <begin position="40"/>
        <end position="130"/>
    </location>
</feature>
<dbReference type="Gene3D" id="3.40.50.150">
    <property type="entry name" value="Vaccinia Virus protein VP39"/>
    <property type="match status" value="1"/>
</dbReference>
<evidence type="ECO:0000313" key="3">
    <source>
        <dbReference type="Proteomes" id="UP000316541"/>
    </source>
</evidence>
<gene>
    <name evidence="2" type="ORF">FLX08_09160</name>
</gene>
<keyword evidence="2" id="KW-0808">Transferase</keyword>